<evidence type="ECO:0000259" key="1">
    <source>
        <dbReference type="Pfam" id="PF00534"/>
    </source>
</evidence>
<proteinExistence type="predicted"/>
<dbReference type="PANTHER" id="PTHR45947">
    <property type="entry name" value="SULFOQUINOVOSYL TRANSFERASE SQD2"/>
    <property type="match status" value="1"/>
</dbReference>
<dbReference type="EMBL" id="QOWE01000011">
    <property type="protein sequence ID" value="RCR68838.1"/>
    <property type="molecule type" value="Genomic_DNA"/>
</dbReference>
<accession>A0A368JMF1</accession>
<dbReference type="GO" id="GO:0016758">
    <property type="term" value="F:hexosyltransferase activity"/>
    <property type="evidence" value="ECO:0007669"/>
    <property type="project" value="TreeGrafter"/>
</dbReference>
<keyword evidence="3" id="KW-1185">Reference proteome</keyword>
<keyword evidence="2" id="KW-0808">Transferase</keyword>
<protein>
    <submittedName>
        <fullName evidence="2">Glycosyltransferase family 1 protein</fullName>
    </submittedName>
</protein>
<sequence length="363" mass="41376">MLERIYTGFPKFKLKDEQGIPKDKVKTFPWIHTPYMKRGLIGIQYWEWLSEEWEWIDKQVIDKYVAGKINHPTILIALSGNGLHAGKKAKDNNGYFICDRGSSHIRFQDQILREEYARWGFTFRGVDPRVIEKEEIEYEQADRITIPSEFVKQTFIDQGVPESKLSKIPYGARLERFYKVAEPDTDKFKVLWVGNVCLRKGFMYALHAFQNLRHPNKEFVVIGTVESEIKQLLIGQNLDKVFFLGLIPNAQLPRMYSTASVFIIPSLEEGLAMVQGEALACGCPVIASVNSGSEDLFKDGQEGFIVPIRNPAIMTDKLVQLADDPALRDRMSVAAIECVKSMGGWDRYGEGFRETLLALVEGK</sequence>
<dbReference type="PANTHER" id="PTHR45947:SF3">
    <property type="entry name" value="SULFOQUINOVOSYL TRANSFERASE SQD2"/>
    <property type="match status" value="1"/>
</dbReference>
<feature type="domain" description="Glycosyl transferase family 1" evidence="1">
    <location>
        <begin position="181"/>
        <end position="335"/>
    </location>
</feature>
<dbReference type="Proteomes" id="UP000253383">
    <property type="component" value="Unassembled WGS sequence"/>
</dbReference>
<comment type="caution">
    <text evidence="2">The sequence shown here is derived from an EMBL/GenBank/DDBJ whole genome shotgun (WGS) entry which is preliminary data.</text>
</comment>
<reference evidence="2 3" key="1">
    <citation type="submission" date="2018-07" db="EMBL/GenBank/DDBJ databases">
        <title>Genome analysis of Larkinella rosea.</title>
        <authorList>
            <person name="Zhou Z."/>
            <person name="Wang G."/>
        </authorList>
    </citation>
    <scope>NUCLEOTIDE SEQUENCE [LARGE SCALE GENOMIC DNA]</scope>
    <source>
        <strain evidence="3">zzj9</strain>
    </source>
</reference>
<name>A0A368JMF1_9BACT</name>
<dbReference type="InterPro" id="IPR001296">
    <property type="entry name" value="Glyco_trans_1"/>
</dbReference>
<dbReference type="RefSeq" id="WP_114406888.1">
    <property type="nucleotide sequence ID" value="NZ_QOWE01000011.1"/>
</dbReference>
<dbReference type="InterPro" id="IPR050194">
    <property type="entry name" value="Glycosyltransferase_grp1"/>
</dbReference>
<gene>
    <name evidence="2" type="ORF">DUE52_15265</name>
</gene>
<dbReference type="AlphaFoldDB" id="A0A368JMF1"/>
<evidence type="ECO:0000313" key="2">
    <source>
        <dbReference type="EMBL" id="RCR68838.1"/>
    </source>
</evidence>
<dbReference type="Pfam" id="PF00534">
    <property type="entry name" value="Glycos_transf_1"/>
    <property type="match status" value="1"/>
</dbReference>
<dbReference type="CDD" id="cd03801">
    <property type="entry name" value="GT4_PimA-like"/>
    <property type="match status" value="1"/>
</dbReference>
<dbReference type="SUPFAM" id="SSF53756">
    <property type="entry name" value="UDP-Glycosyltransferase/glycogen phosphorylase"/>
    <property type="match status" value="1"/>
</dbReference>
<dbReference type="Gene3D" id="3.40.50.2000">
    <property type="entry name" value="Glycogen Phosphorylase B"/>
    <property type="match status" value="2"/>
</dbReference>
<organism evidence="2 3">
    <name type="scientific">Larkinella punicea</name>
    <dbReference type="NCBI Taxonomy" id="2315727"/>
    <lineage>
        <taxon>Bacteria</taxon>
        <taxon>Pseudomonadati</taxon>
        <taxon>Bacteroidota</taxon>
        <taxon>Cytophagia</taxon>
        <taxon>Cytophagales</taxon>
        <taxon>Spirosomataceae</taxon>
        <taxon>Larkinella</taxon>
    </lineage>
</organism>
<evidence type="ECO:0000313" key="3">
    <source>
        <dbReference type="Proteomes" id="UP000253383"/>
    </source>
</evidence>
<dbReference type="OrthoDB" id="596635at2"/>